<dbReference type="Pfam" id="PF01547">
    <property type="entry name" value="SBP_bac_1"/>
    <property type="match status" value="1"/>
</dbReference>
<evidence type="ECO:0000313" key="2">
    <source>
        <dbReference type="Proteomes" id="UP000193834"/>
    </source>
</evidence>
<dbReference type="PROSITE" id="PS51257">
    <property type="entry name" value="PROKAR_LIPOPROTEIN"/>
    <property type="match status" value="1"/>
</dbReference>
<dbReference type="Gene3D" id="3.40.190.10">
    <property type="entry name" value="Periplasmic binding protein-like II"/>
    <property type="match status" value="1"/>
</dbReference>
<dbReference type="PANTHER" id="PTHR43649">
    <property type="entry name" value="ARABINOSE-BINDING PROTEIN-RELATED"/>
    <property type="match status" value="1"/>
</dbReference>
<dbReference type="Proteomes" id="UP000193834">
    <property type="component" value="Unassembled WGS sequence"/>
</dbReference>
<proteinExistence type="predicted"/>
<name>A0A1X7IHJ9_9BACL</name>
<organism evidence="1 2">
    <name type="scientific">Paenibacillus aquistagni</name>
    <dbReference type="NCBI Taxonomy" id="1852522"/>
    <lineage>
        <taxon>Bacteria</taxon>
        <taxon>Bacillati</taxon>
        <taxon>Bacillota</taxon>
        <taxon>Bacilli</taxon>
        <taxon>Bacillales</taxon>
        <taxon>Paenibacillaceae</taxon>
        <taxon>Paenibacillus</taxon>
    </lineage>
</organism>
<sequence length="496" mass="55954">MRAKTKVRKWLITALTLTMVFPILAACTNNTNQESKQEQVLRIGVVYGGFDDSYFRQQFTDAYELTHKNVKIEIVPAINYMDQQFEEPDKNGMRKEPDRLEAIKKIMEGDNPVDVVVTDVSQFRKLARDGMLTSLDPRIQQDQLNTDDFVPAVIDGLKSMGDGTLYGLSPTFMSSVILYNKKIFTDAGVEPPKDNMTWDELFNLASRVSTGEGKDRVFGFNFERYPSDGGFNSLMSNYTDPLNLRFVDDTKEKLLVNSPQWEKSWSQITKLLNEKVMPSSEDMNVVYDENSAPGPFDYDFFISGRLAMVVGDYGYINGDLSNVMKNAAKIKNFKPFEWDVVTIPSHPEAEGVSGYVQLSNIFSINQKAPNPEVAWDFVQFLNGEDWSKLRSRSSYELVSRKSFINPPAGSNYNIGAFYNVKPSTPTGSSMNDLMMEGNGNYWQLIELGRTEFQEVVKGSKSIAEALKSWETKGNELLQQIKNNPDGGGIMPRIYGG</sequence>
<dbReference type="AlphaFoldDB" id="A0A1X7IHJ9"/>
<dbReference type="RefSeq" id="WP_085492705.1">
    <property type="nucleotide sequence ID" value="NZ_FXAZ01000001.1"/>
</dbReference>
<accession>A0A1X7IHJ9</accession>
<dbReference type="SUPFAM" id="SSF53850">
    <property type="entry name" value="Periplasmic binding protein-like II"/>
    <property type="match status" value="1"/>
</dbReference>
<keyword evidence="1" id="KW-0813">Transport</keyword>
<dbReference type="EMBL" id="FXAZ01000001">
    <property type="protein sequence ID" value="SMG13901.1"/>
    <property type="molecule type" value="Genomic_DNA"/>
</dbReference>
<evidence type="ECO:0000313" key="1">
    <source>
        <dbReference type="EMBL" id="SMG13901.1"/>
    </source>
</evidence>
<dbReference type="OrthoDB" id="2675752at2"/>
<reference evidence="1 2" key="1">
    <citation type="submission" date="2017-04" db="EMBL/GenBank/DDBJ databases">
        <authorList>
            <person name="Afonso C.L."/>
            <person name="Miller P.J."/>
            <person name="Scott M.A."/>
            <person name="Spackman E."/>
            <person name="Goraichik I."/>
            <person name="Dimitrov K.M."/>
            <person name="Suarez D.L."/>
            <person name="Swayne D.E."/>
        </authorList>
    </citation>
    <scope>NUCLEOTIDE SEQUENCE [LARGE SCALE GENOMIC DNA]</scope>
    <source>
        <strain evidence="1 2">11</strain>
    </source>
</reference>
<dbReference type="PANTHER" id="PTHR43649:SF12">
    <property type="entry name" value="DIACETYLCHITOBIOSE BINDING PROTEIN DASA"/>
    <property type="match status" value="1"/>
</dbReference>
<keyword evidence="2" id="KW-1185">Reference proteome</keyword>
<dbReference type="InterPro" id="IPR050490">
    <property type="entry name" value="Bact_solute-bd_prot1"/>
</dbReference>
<keyword evidence="1" id="KW-0762">Sugar transport</keyword>
<dbReference type="STRING" id="1852522.SAMN06295960_0434"/>
<gene>
    <name evidence="1" type="ORF">SAMN06295960_0434</name>
</gene>
<dbReference type="InterPro" id="IPR006059">
    <property type="entry name" value="SBP"/>
</dbReference>
<protein>
    <submittedName>
        <fullName evidence="1">Multiple sugar transport system substrate-binding protein</fullName>
    </submittedName>
</protein>